<dbReference type="EMBL" id="BMAW01034875">
    <property type="protein sequence ID" value="GFU37031.1"/>
    <property type="molecule type" value="Genomic_DNA"/>
</dbReference>
<protein>
    <submittedName>
        <fullName evidence="2">Uncharacterized protein</fullName>
    </submittedName>
</protein>
<reference evidence="2" key="1">
    <citation type="submission" date="2020-08" db="EMBL/GenBank/DDBJ databases">
        <title>Multicomponent nature underlies the extraordinary mechanical properties of spider dragline silk.</title>
        <authorList>
            <person name="Kono N."/>
            <person name="Nakamura H."/>
            <person name="Mori M."/>
            <person name="Yoshida Y."/>
            <person name="Ohtoshi R."/>
            <person name="Malay A.D."/>
            <person name="Moran D.A.P."/>
            <person name="Tomita M."/>
            <person name="Numata K."/>
            <person name="Arakawa K."/>
        </authorList>
    </citation>
    <scope>NUCLEOTIDE SEQUENCE</scope>
</reference>
<gene>
    <name evidence="2" type="ORF">NPIL_591331</name>
</gene>
<feature type="region of interest" description="Disordered" evidence="1">
    <location>
        <begin position="104"/>
        <end position="123"/>
    </location>
</feature>
<dbReference type="AlphaFoldDB" id="A0A8X6QU85"/>
<comment type="caution">
    <text evidence="2">The sequence shown here is derived from an EMBL/GenBank/DDBJ whole genome shotgun (WGS) entry which is preliminary data.</text>
</comment>
<organism evidence="2 3">
    <name type="scientific">Nephila pilipes</name>
    <name type="common">Giant wood spider</name>
    <name type="synonym">Nephila maculata</name>
    <dbReference type="NCBI Taxonomy" id="299642"/>
    <lineage>
        <taxon>Eukaryota</taxon>
        <taxon>Metazoa</taxon>
        <taxon>Ecdysozoa</taxon>
        <taxon>Arthropoda</taxon>
        <taxon>Chelicerata</taxon>
        <taxon>Arachnida</taxon>
        <taxon>Araneae</taxon>
        <taxon>Araneomorphae</taxon>
        <taxon>Entelegynae</taxon>
        <taxon>Araneoidea</taxon>
        <taxon>Nephilidae</taxon>
        <taxon>Nephila</taxon>
    </lineage>
</organism>
<evidence type="ECO:0000313" key="2">
    <source>
        <dbReference type="EMBL" id="GFU37031.1"/>
    </source>
</evidence>
<keyword evidence="3" id="KW-1185">Reference proteome</keyword>
<dbReference type="Proteomes" id="UP000887013">
    <property type="component" value="Unassembled WGS sequence"/>
</dbReference>
<accession>A0A8X6QU85</accession>
<evidence type="ECO:0000256" key="1">
    <source>
        <dbReference type="SAM" id="MobiDB-lite"/>
    </source>
</evidence>
<name>A0A8X6QU85_NEPPI</name>
<proteinExistence type="predicted"/>
<sequence>MEQSSDSEPEEIPSTSSPLDLHSLTVYIFNQTTTDGTLEAISALRGQETNLNNINFPNDEEKEKYKHFLRELMEEATKKYRYLYEQNISYLNSIGLAEATQSFQTVSNRKKKEHKNHSSESRN</sequence>
<evidence type="ECO:0000313" key="3">
    <source>
        <dbReference type="Proteomes" id="UP000887013"/>
    </source>
</evidence>